<evidence type="ECO:0008006" key="9">
    <source>
        <dbReference type="Google" id="ProtNLM"/>
    </source>
</evidence>
<evidence type="ECO:0000313" key="8">
    <source>
        <dbReference type="Proteomes" id="UP001230188"/>
    </source>
</evidence>
<dbReference type="Proteomes" id="UP001230188">
    <property type="component" value="Unassembled WGS sequence"/>
</dbReference>
<comment type="subcellular location">
    <subcellularLocation>
        <location evidence="1">Nucleus</location>
    </subcellularLocation>
</comment>
<sequence>MTTMIVPKTTKDDDDDDVWSASLREKAALMDAMAYVEPPATGGVVNKLIEAEMGSAAAPALPPSRPPQFGPMVLAELERIDRGEAPAPLSIERYNCDPPRDRSTEWPRALHNCWAQLEHQANRVVNLELAEAFAEATWKRHVQDLENLHRQLEALASATERRAETINLKRKADQEAIAPEILRCDRDYDRLVRKHLDLERAIARLRGRDRT</sequence>
<evidence type="ECO:0000256" key="3">
    <source>
        <dbReference type="ARBA" id="ARBA00022664"/>
    </source>
</evidence>
<keyword evidence="8" id="KW-1185">Reference proteome</keyword>
<keyword evidence="3" id="KW-0507">mRNA processing</keyword>
<dbReference type="GO" id="GO:0071013">
    <property type="term" value="C:catalytic step 2 spliceosome"/>
    <property type="evidence" value="ECO:0007669"/>
    <property type="project" value="TreeGrafter"/>
</dbReference>
<dbReference type="GO" id="GO:0006397">
    <property type="term" value="P:mRNA processing"/>
    <property type="evidence" value="ECO:0007669"/>
    <property type="project" value="UniProtKB-KW"/>
</dbReference>
<keyword evidence="5" id="KW-0508">mRNA splicing</keyword>
<dbReference type="GO" id="GO:0008380">
    <property type="term" value="P:RNA splicing"/>
    <property type="evidence" value="ECO:0007669"/>
    <property type="project" value="UniProtKB-KW"/>
</dbReference>
<evidence type="ECO:0000256" key="4">
    <source>
        <dbReference type="ARBA" id="ARBA00022728"/>
    </source>
</evidence>
<comment type="similarity">
    <text evidence="2">Belongs to the SPF27 family.</text>
</comment>
<keyword evidence="4" id="KW-0747">Spliceosome</keyword>
<dbReference type="PANTHER" id="PTHR13296">
    <property type="entry name" value="BCAS2 PROTEIN"/>
    <property type="match status" value="1"/>
</dbReference>
<accession>A0AAD7UDN4</accession>
<evidence type="ECO:0000256" key="6">
    <source>
        <dbReference type="ARBA" id="ARBA00023242"/>
    </source>
</evidence>
<comment type="caution">
    <text evidence="7">The sequence shown here is derived from an EMBL/GenBank/DDBJ whole genome shotgun (WGS) entry which is preliminary data.</text>
</comment>
<dbReference type="GO" id="GO:0000974">
    <property type="term" value="C:Prp19 complex"/>
    <property type="evidence" value="ECO:0007669"/>
    <property type="project" value="TreeGrafter"/>
</dbReference>
<name>A0AAD7UDN4_9STRA</name>
<proteinExistence type="inferred from homology"/>
<evidence type="ECO:0000313" key="7">
    <source>
        <dbReference type="EMBL" id="KAJ8601624.1"/>
    </source>
</evidence>
<dbReference type="PANTHER" id="PTHR13296:SF0">
    <property type="entry name" value="PRE-MRNA-SPLICING FACTOR SPF27"/>
    <property type="match status" value="1"/>
</dbReference>
<gene>
    <name evidence="7" type="ORF">CTAYLR_007257</name>
</gene>
<protein>
    <recommendedName>
        <fullName evidence="9">Pre-mRNA-splicing factor SPF27</fullName>
    </recommendedName>
</protein>
<dbReference type="AlphaFoldDB" id="A0AAD7UDN4"/>
<evidence type="ECO:0000256" key="1">
    <source>
        <dbReference type="ARBA" id="ARBA00004123"/>
    </source>
</evidence>
<dbReference type="Pfam" id="PF05700">
    <property type="entry name" value="BCAS2"/>
    <property type="match status" value="1"/>
</dbReference>
<evidence type="ECO:0000256" key="5">
    <source>
        <dbReference type="ARBA" id="ARBA00023187"/>
    </source>
</evidence>
<evidence type="ECO:0000256" key="2">
    <source>
        <dbReference type="ARBA" id="ARBA00010788"/>
    </source>
</evidence>
<dbReference type="EMBL" id="JAQMWT010000415">
    <property type="protein sequence ID" value="KAJ8601624.1"/>
    <property type="molecule type" value="Genomic_DNA"/>
</dbReference>
<reference evidence="7" key="1">
    <citation type="submission" date="2023-01" db="EMBL/GenBank/DDBJ databases">
        <title>Metagenome sequencing of chrysophaentin producing Chrysophaeum taylorii.</title>
        <authorList>
            <person name="Davison J."/>
            <person name="Bewley C."/>
        </authorList>
    </citation>
    <scope>NUCLEOTIDE SEQUENCE</scope>
    <source>
        <strain evidence="7">NIES-1699</strain>
    </source>
</reference>
<keyword evidence="6" id="KW-0539">Nucleus</keyword>
<dbReference type="InterPro" id="IPR008409">
    <property type="entry name" value="SPF27"/>
</dbReference>
<dbReference type="GO" id="GO:0071011">
    <property type="term" value="C:precatalytic spliceosome"/>
    <property type="evidence" value="ECO:0007669"/>
    <property type="project" value="TreeGrafter"/>
</dbReference>
<organism evidence="7 8">
    <name type="scientific">Chrysophaeum taylorii</name>
    <dbReference type="NCBI Taxonomy" id="2483200"/>
    <lineage>
        <taxon>Eukaryota</taxon>
        <taxon>Sar</taxon>
        <taxon>Stramenopiles</taxon>
        <taxon>Ochrophyta</taxon>
        <taxon>Pelagophyceae</taxon>
        <taxon>Pelagomonadales</taxon>
        <taxon>Pelagomonadaceae</taxon>
        <taxon>Chrysophaeum</taxon>
    </lineage>
</organism>